<evidence type="ECO:0000256" key="1">
    <source>
        <dbReference type="ARBA" id="ARBA00005429"/>
    </source>
</evidence>
<evidence type="ECO:0000256" key="2">
    <source>
        <dbReference type="ARBA" id="ARBA00022741"/>
    </source>
</evidence>
<dbReference type="Proteomes" id="UP000694871">
    <property type="component" value="Unplaced"/>
</dbReference>
<proteinExistence type="inferred from homology"/>
<evidence type="ECO:0000313" key="8">
    <source>
        <dbReference type="RefSeq" id="XP_015271875.1"/>
    </source>
</evidence>
<evidence type="ECO:0000256" key="5">
    <source>
        <dbReference type="SAM" id="Phobius"/>
    </source>
</evidence>
<dbReference type="InterPro" id="IPR030385">
    <property type="entry name" value="G_IRG_dom"/>
</dbReference>
<evidence type="ECO:0000259" key="6">
    <source>
        <dbReference type="PROSITE" id="PS51716"/>
    </source>
</evidence>
<evidence type="ECO:0000313" key="7">
    <source>
        <dbReference type="Proteomes" id="UP000694871"/>
    </source>
</evidence>
<name>A0ABM1KDT8_GEKJA</name>
<keyword evidence="3" id="KW-0378">Hydrolase</keyword>
<organism evidence="7 8">
    <name type="scientific">Gekko japonicus</name>
    <name type="common">Schlegel's Japanese gecko</name>
    <dbReference type="NCBI Taxonomy" id="146911"/>
    <lineage>
        <taxon>Eukaryota</taxon>
        <taxon>Metazoa</taxon>
        <taxon>Chordata</taxon>
        <taxon>Craniata</taxon>
        <taxon>Vertebrata</taxon>
        <taxon>Euteleostomi</taxon>
        <taxon>Lepidosauria</taxon>
        <taxon>Squamata</taxon>
        <taxon>Bifurcata</taxon>
        <taxon>Gekkota</taxon>
        <taxon>Gekkonidae</taxon>
        <taxon>Gekkoninae</taxon>
        <taxon>Gekko</taxon>
    </lineage>
</organism>
<keyword evidence="4" id="KW-0342">GTP-binding</keyword>
<keyword evidence="7" id="KW-1185">Reference proteome</keyword>
<sequence>MSHPVDRIESPCVILLEPKRERTSRSMAMEEFQVAIHQGKLSDAISVVQAKPAQYFSNTPLNVAIVGEPGSGKSSFVNSMLGKRSGEPGSAETGIQATTTKAKDYPLLMLPQVILWDLPGREESYGSRVNQVDLNRFDFFIIVGYQRFRTVHAELAHEIQAMGKRFYFVRAKTDLDLEASRRRQASGYDDQKVLQRIREDCVTCLLNENVIDPQVFLVSNWDPQSLDFPLLLQKLQSDLLWLKRQAFIFSLPSLAAPVLENKKAAMKGKIWIKVLFCGFLGLLPVPGFSFIVAMFFFVKFRSQCYQVFGLDYPSLTALARDVGKPVTALQAVMASKSLMPIILWRLPDLVGATLMMVEYCLWKRFPFAGCLVSGGSSFLTSYYMLHRCLTAVVKDTLNVLSRALEGRERTPI</sequence>
<dbReference type="PANTHER" id="PTHR32341">
    <property type="entry name" value="INTERFERON-INDUCIBLE GTPASE"/>
    <property type="match status" value="1"/>
</dbReference>
<reference evidence="8" key="1">
    <citation type="submission" date="2025-08" db="UniProtKB">
        <authorList>
            <consortium name="RefSeq"/>
        </authorList>
    </citation>
    <scope>IDENTIFICATION</scope>
</reference>
<dbReference type="PROSITE" id="PS51716">
    <property type="entry name" value="G_IRG"/>
    <property type="match status" value="1"/>
</dbReference>
<protein>
    <submittedName>
        <fullName evidence="8">Interferon-inducible GTPase 5-like</fullName>
    </submittedName>
</protein>
<dbReference type="InterPro" id="IPR007743">
    <property type="entry name" value="Immunity-related_GTPase-like"/>
</dbReference>
<evidence type="ECO:0000256" key="3">
    <source>
        <dbReference type="ARBA" id="ARBA00022801"/>
    </source>
</evidence>
<keyword evidence="5" id="KW-1133">Transmembrane helix</keyword>
<feature type="transmembrane region" description="Helical" evidence="5">
    <location>
        <begin position="270"/>
        <end position="298"/>
    </location>
</feature>
<dbReference type="RefSeq" id="XP_015271875.1">
    <property type="nucleotide sequence ID" value="XM_015416389.1"/>
</dbReference>
<comment type="similarity">
    <text evidence="1">Belongs to the TRAFAC class dynamin-like GTPase superfamily. IRG family.</text>
</comment>
<evidence type="ECO:0000256" key="4">
    <source>
        <dbReference type="ARBA" id="ARBA00023134"/>
    </source>
</evidence>
<accession>A0ABM1KDT8</accession>
<dbReference type="GeneID" id="107114792"/>
<feature type="domain" description="IRG-type G" evidence="6">
    <location>
        <begin position="59"/>
        <end position="238"/>
    </location>
</feature>
<dbReference type="InterPro" id="IPR027417">
    <property type="entry name" value="P-loop_NTPase"/>
</dbReference>
<dbReference type="Pfam" id="PF05049">
    <property type="entry name" value="IIGP"/>
    <property type="match status" value="1"/>
</dbReference>
<keyword evidence="5" id="KW-0812">Transmembrane</keyword>
<keyword evidence="2" id="KW-0547">Nucleotide-binding</keyword>
<dbReference type="PANTHER" id="PTHR32341:SF10">
    <property type="entry name" value="INTERFERON-INDUCIBLE GTPASE 5"/>
    <property type="match status" value="1"/>
</dbReference>
<keyword evidence="5" id="KW-0472">Membrane</keyword>
<dbReference type="SUPFAM" id="SSF52540">
    <property type="entry name" value="P-loop containing nucleoside triphosphate hydrolases"/>
    <property type="match status" value="1"/>
</dbReference>
<dbReference type="Gene3D" id="3.40.50.300">
    <property type="entry name" value="P-loop containing nucleotide triphosphate hydrolases"/>
    <property type="match status" value="1"/>
</dbReference>
<gene>
    <name evidence="8" type="primary">LOC107114792</name>
</gene>
<dbReference type="InterPro" id="IPR051515">
    <property type="entry name" value="IRG"/>
</dbReference>